<evidence type="ECO:0000259" key="3">
    <source>
        <dbReference type="Pfam" id="PF00195"/>
    </source>
</evidence>
<protein>
    <recommendedName>
        <fullName evidence="3">Chalcone/stilbene synthase N-terminal domain-containing protein</fullName>
    </recommendedName>
</protein>
<dbReference type="AlphaFoldDB" id="A0A445BT12"/>
<evidence type="ECO:0000256" key="1">
    <source>
        <dbReference type="ARBA" id="ARBA00022679"/>
    </source>
</evidence>
<keyword evidence="2" id="KW-0012">Acyltransferase</keyword>
<dbReference type="GO" id="GO:0030639">
    <property type="term" value="P:polyketide biosynthetic process"/>
    <property type="evidence" value="ECO:0007669"/>
    <property type="project" value="TreeGrafter"/>
</dbReference>
<dbReference type="InterPro" id="IPR011141">
    <property type="entry name" value="Polyketide_synthase_type-III"/>
</dbReference>
<dbReference type="SUPFAM" id="SSF53901">
    <property type="entry name" value="Thiolase-like"/>
    <property type="match status" value="1"/>
</dbReference>
<evidence type="ECO:0000256" key="2">
    <source>
        <dbReference type="ARBA" id="ARBA00023315"/>
    </source>
</evidence>
<sequence>MGSVARSSSVAAILAIGTANPPNIILQSEYPDFYFRITKSDHMLDLKQKFDRIYKATQPMKM</sequence>
<dbReference type="InterPro" id="IPR016039">
    <property type="entry name" value="Thiolase-like"/>
</dbReference>
<proteinExistence type="predicted"/>
<reference evidence="4 5" key="1">
    <citation type="submission" date="2019-01" db="EMBL/GenBank/DDBJ databases">
        <title>Sequencing of cultivated peanut Arachis hypogaea provides insights into genome evolution and oil improvement.</title>
        <authorList>
            <person name="Chen X."/>
        </authorList>
    </citation>
    <scope>NUCLEOTIDE SEQUENCE [LARGE SCALE GENOMIC DNA]</scope>
    <source>
        <strain evidence="5">cv. Fuhuasheng</strain>
        <tissue evidence="4">Leaves</tissue>
    </source>
</reference>
<dbReference type="EMBL" id="SDMP01000008">
    <property type="protein sequence ID" value="RYR41849.1"/>
    <property type="molecule type" value="Genomic_DNA"/>
</dbReference>
<keyword evidence="5" id="KW-1185">Reference proteome</keyword>
<dbReference type="Pfam" id="PF00195">
    <property type="entry name" value="Chal_sti_synt_N"/>
    <property type="match status" value="1"/>
</dbReference>
<dbReference type="Gene3D" id="3.40.47.10">
    <property type="match status" value="1"/>
</dbReference>
<evidence type="ECO:0000313" key="5">
    <source>
        <dbReference type="Proteomes" id="UP000289738"/>
    </source>
</evidence>
<evidence type="ECO:0000313" key="4">
    <source>
        <dbReference type="EMBL" id="RYR41849.1"/>
    </source>
</evidence>
<dbReference type="Proteomes" id="UP000289738">
    <property type="component" value="Chromosome A08"/>
</dbReference>
<feature type="domain" description="Chalcone/stilbene synthase N-terminal" evidence="3">
    <location>
        <begin position="6"/>
        <end position="57"/>
    </location>
</feature>
<comment type="caution">
    <text evidence="4">The sequence shown here is derived from an EMBL/GenBank/DDBJ whole genome shotgun (WGS) entry which is preliminary data.</text>
</comment>
<dbReference type="GO" id="GO:0016747">
    <property type="term" value="F:acyltransferase activity, transferring groups other than amino-acyl groups"/>
    <property type="evidence" value="ECO:0007669"/>
    <property type="project" value="InterPro"/>
</dbReference>
<dbReference type="PANTHER" id="PTHR11877:SF14">
    <property type="entry name" value="CHALCONE SYNTHASE"/>
    <property type="match status" value="1"/>
</dbReference>
<keyword evidence="1" id="KW-0808">Transferase</keyword>
<dbReference type="PANTHER" id="PTHR11877">
    <property type="entry name" value="HYDROXYMETHYLGLUTARYL-COA SYNTHASE"/>
    <property type="match status" value="1"/>
</dbReference>
<dbReference type="InterPro" id="IPR001099">
    <property type="entry name" value="Chalcone/stilbene_synt_N"/>
</dbReference>
<gene>
    <name evidence="4" type="ORF">Ahy_A08g038277</name>
</gene>
<name>A0A445BT12_ARAHY</name>
<organism evidence="4 5">
    <name type="scientific">Arachis hypogaea</name>
    <name type="common">Peanut</name>
    <dbReference type="NCBI Taxonomy" id="3818"/>
    <lineage>
        <taxon>Eukaryota</taxon>
        <taxon>Viridiplantae</taxon>
        <taxon>Streptophyta</taxon>
        <taxon>Embryophyta</taxon>
        <taxon>Tracheophyta</taxon>
        <taxon>Spermatophyta</taxon>
        <taxon>Magnoliopsida</taxon>
        <taxon>eudicotyledons</taxon>
        <taxon>Gunneridae</taxon>
        <taxon>Pentapetalae</taxon>
        <taxon>rosids</taxon>
        <taxon>fabids</taxon>
        <taxon>Fabales</taxon>
        <taxon>Fabaceae</taxon>
        <taxon>Papilionoideae</taxon>
        <taxon>50 kb inversion clade</taxon>
        <taxon>dalbergioids sensu lato</taxon>
        <taxon>Dalbergieae</taxon>
        <taxon>Pterocarpus clade</taxon>
        <taxon>Arachis</taxon>
    </lineage>
</organism>
<dbReference type="STRING" id="3818.A0A445BT12"/>
<accession>A0A445BT12</accession>